<sequence length="286" mass="33756">MAVRPTLPYYVPREQLPAPFPSVAEILASTNYLVRYEAAPIVRVGEHYVVKYGKKVSLQEGENMLFVRRFSHIPVPTVYALFYDKKTDKNFIVQEYIPGKLLHVLWETLSHDEKKNISLQLRKHMDELRRIPSPGYYGGIWGQPALDYNFRGVEPQFTAAQKTEEFWAFGLWRGLGLKLKDWSEPRVTRMLYPLWSWYQSVFRGHASVFTHGNLFPGSIMIDNKTGNVVIIGWELSGWYPSFWEYSSAMLLSQYHHDWPWWIPQILDEYHAEFSCMWEHQRLTLQF</sequence>
<organism evidence="1 2">
    <name type="scientific">Chaetomium tenue</name>
    <dbReference type="NCBI Taxonomy" id="1854479"/>
    <lineage>
        <taxon>Eukaryota</taxon>
        <taxon>Fungi</taxon>
        <taxon>Dikarya</taxon>
        <taxon>Ascomycota</taxon>
        <taxon>Pezizomycotina</taxon>
        <taxon>Sordariomycetes</taxon>
        <taxon>Sordariomycetidae</taxon>
        <taxon>Sordariales</taxon>
        <taxon>Chaetomiaceae</taxon>
        <taxon>Chaetomium</taxon>
    </lineage>
</organism>
<evidence type="ECO:0000313" key="1">
    <source>
        <dbReference type="EMBL" id="KAH6641178.1"/>
    </source>
</evidence>
<dbReference type="EMBL" id="JAGIZQ010000002">
    <property type="protein sequence ID" value="KAH6641178.1"/>
    <property type="molecule type" value="Genomic_DNA"/>
</dbReference>
<gene>
    <name evidence="1" type="ORF">F5144DRAFT_484811</name>
</gene>
<dbReference type="Proteomes" id="UP000724584">
    <property type="component" value="Unassembled WGS sequence"/>
</dbReference>
<keyword evidence="2" id="KW-1185">Reference proteome</keyword>
<name>A0ACB7PJD7_9PEZI</name>
<evidence type="ECO:0000313" key="2">
    <source>
        <dbReference type="Proteomes" id="UP000724584"/>
    </source>
</evidence>
<protein>
    <submittedName>
        <fullName evidence="1">Kinase-like domain-containing protein</fullName>
    </submittedName>
</protein>
<reference evidence="1 2" key="1">
    <citation type="journal article" date="2021" name="Nat. Commun.">
        <title>Genetic determinants of endophytism in the Arabidopsis root mycobiome.</title>
        <authorList>
            <person name="Mesny F."/>
            <person name="Miyauchi S."/>
            <person name="Thiergart T."/>
            <person name="Pickel B."/>
            <person name="Atanasova L."/>
            <person name="Karlsson M."/>
            <person name="Huettel B."/>
            <person name="Barry K.W."/>
            <person name="Haridas S."/>
            <person name="Chen C."/>
            <person name="Bauer D."/>
            <person name="Andreopoulos W."/>
            <person name="Pangilinan J."/>
            <person name="LaButti K."/>
            <person name="Riley R."/>
            <person name="Lipzen A."/>
            <person name="Clum A."/>
            <person name="Drula E."/>
            <person name="Henrissat B."/>
            <person name="Kohler A."/>
            <person name="Grigoriev I.V."/>
            <person name="Martin F.M."/>
            <person name="Hacquard S."/>
        </authorList>
    </citation>
    <scope>NUCLEOTIDE SEQUENCE [LARGE SCALE GENOMIC DNA]</scope>
    <source>
        <strain evidence="1 2">MPI-SDFR-AT-0079</strain>
    </source>
</reference>
<proteinExistence type="predicted"/>
<accession>A0ACB7PJD7</accession>
<comment type="caution">
    <text evidence="1">The sequence shown here is derived from an EMBL/GenBank/DDBJ whole genome shotgun (WGS) entry which is preliminary data.</text>
</comment>